<gene>
    <name evidence="8" type="ORF">DI623_08330</name>
</gene>
<sequence>MRDLAFIGFLAALLGFGLRRPFLFVLAYAYVDIVAPQRLTYYLLNAVPLSLIVAALALGGWILADDKRGLRLAPRQALILLLLGWCWLTTGWAAFPIEAQDKWGWVWKALAFAAFLPFTLRTRLRMEALALFMTLSAASIIIVGGIKTLASGGGYGALNLMVDNNSGLYEGSTISTVAIALIPLILFLMRHGTIFAPDWRVKLFGGALIFACLILPVGTEARTGLVCIGVLALLMLRDVRRRAAYVAALGALALVALPFLPQSFTQRMETIGSYRADQSASTRLAVWRWTWDYARAHPLGGGFDAYRANRIVVETETKDGSRSVAMTPIVDKARAYHSAYFEMLGEQGWPGLGLWLAIQLGGLWRMGAIRRRYAPAPPDLAWVRPFATALQNAQIIYMVGALFVAIAIQPFMLMLTGLQIGLESWLARRDRQAAPRGFARRLAAA</sequence>
<keyword evidence="8" id="KW-0436">Ligase</keyword>
<dbReference type="InterPro" id="IPR017528">
    <property type="entry name" value="CHP03097O-antigen_lig-rel"/>
</dbReference>
<evidence type="ECO:0000313" key="9">
    <source>
        <dbReference type="Proteomes" id="UP000249066"/>
    </source>
</evidence>
<feature type="transmembrane region" description="Helical" evidence="5">
    <location>
        <begin position="43"/>
        <end position="64"/>
    </location>
</feature>
<dbReference type="GO" id="GO:0016020">
    <property type="term" value="C:membrane"/>
    <property type="evidence" value="ECO:0007669"/>
    <property type="project" value="UniProtKB-SubCell"/>
</dbReference>
<dbReference type="PANTHER" id="PTHR37422">
    <property type="entry name" value="TEICHURONIC ACID BIOSYNTHESIS PROTEIN TUAE"/>
    <property type="match status" value="1"/>
</dbReference>
<feature type="domain" description="O-antigen ligase-related" evidence="6">
    <location>
        <begin position="208"/>
        <end position="356"/>
    </location>
</feature>
<dbReference type="Proteomes" id="UP000249066">
    <property type="component" value="Unassembled WGS sequence"/>
</dbReference>
<evidence type="ECO:0000256" key="2">
    <source>
        <dbReference type="ARBA" id="ARBA00022692"/>
    </source>
</evidence>
<organism evidence="8 9">
    <name type="scientific">Sphingomonas sanxanigenens</name>
    <dbReference type="NCBI Taxonomy" id="397260"/>
    <lineage>
        <taxon>Bacteria</taxon>
        <taxon>Pseudomonadati</taxon>
        <taxon>Pseudomonadota</taxon>
        <taxon>Alphaproteobacteria</taxon>
        <taxon>Sphingomonadales</taxon>
        <taxon>Sphingomonadaceae</taxon>
        <taxon>Sphingomonas</taxon>
    </lineage>
</organism>
<evidence type="ECO:0000256" key="5">
    <source>
        <dbReference type="SAM" id="Phobius"/>
    </source>
</evidence>
<feature type="transmembrane region" description="Helical" evidence="5">
    <location>
        <begin position="201"/>
        <end position="217"/>
    </location>
</feature>
<keyword evidence="4 5" id="KW-0472">Membrane</keyword>
<dbReference type="PANTHER" id="PTHR37422:SF23">
    <property type="entry name" value="TEICHURONIC ACID BIOSYNTHESIS PROTEIN TUAE"/>
    <property type="match status" value="1"/>
</dbReference>
<dbReference type="GO" id="GO:0016874">
    <property type="term" value="F:ligase activity"/>
    <property type="evidence" value="ECO:0007669"/>
    <property type="project" value="UniProtKB-KW"/>
</dbReference>
<comment type="subcellular location">
    <subcellularLocation>
        <location evidence="1">Membrane</location>
        <topology evidence="1">Multi-pass membrane protein</topology>
    </subcellularLocation>
</comment>
<comment type="caution">
    <text evidence="8">The sequence shown here is derived from an EMBL/GenBank/DDBJ whole genome shotgun (WGS) entry which is preliminary data.</text>
</comment>
<dbReference type="EMBL" id="QFNN01000039">
    <property type="protein sequence ID" value="PZO90015.1"/>
    <property type="molecule type" value="Genomic_DNA"/>
</dbReference>
<dbReference type="InterPro" id="IPR007016">
    <property type="entry name" value="O-antigen_ligase-rel_domated"/>
</dbReference>
<feature type="domain" description="DUF5935" evidence="7">
    <location>
        <begin position="1"/>
        <end position="193"/>
    </location>
</feature>
<feature type="transmembrane region" description="Helical" evidence="5">
    <location>
        <begin position="128"/>
        <end position="146"/>
    </location>
</feature>
<keyword evidence="3 5" id="KW-1133">Transmembrane helix</keyword>
<evidence type="ECO:0000259" key="7">
    <source>
        <dbReference type="Pfam" id="PF19358"/>
    </source>
</evidence>
<feature type="transmembrane region" description="Helical" evidence="5">
    <location>
        <begin position="103"/>
        <end position="121"/>
    </location>
</feature>
<evidence type="ECO:0000256" key="1">
    <source>
        <dbReference type="ARBA" id="ARBA00004141"/>
    </source>
</evidence>
<evidence type="ECO:0000313" key="8">
    <source>
        <dbReference type="EMBL" id="PZO90015.1"/>
    </source>
</evidence>
<proteinExistence type="predicted"/>
<feature type="transmembrane region" description="Helical" evidence="5">
    <location>
        <begin position="166"/>
        <end position="189"/>
    </location>
</feature>
<accession>A0A2W5C3X0</accession>
<dbReference type="NCBIfam" id="TIGR03097">
    <property type="entry name" value="PEP_O_lig_1"/>
    <property type="match status" value="1"/>
</dbReference>
<protein>
    <submittedName>
        <fullName evidence="8">Putative O-glycosylation ligase, exosortase A system-associated</fullName>
    </submittedName>
</protein>
<feature type="transmembrane region" description="Helical" evidence="5">
    <location>
        <begin position="244"/>
        <end position="261"/>
    </location>
</feature>
<dbReference type="InterPro" id="IPR051533">
    <property type="entry name" value="WaaL-like"/>
</dbReference>
<dbReference type="Pfam" id="PF19358">
    <property type="entry name" value="DUF5935"/>
    <property type="match status" value="1"/>
</dbReference>
<evidence type="ECO:0000256" key="4">
    <source>
        <dbReference type="ARBA" id="ARBA00023136"/>
    </source>
</evidence>
<dbReference type="Pfam" id="PF04932">
    <property type="entry name" value="Wzy_C"/>
    <property type="match status" value="1"/>
</dbReference>
<dbReference type="AlphaFoldDB" id="A0A2W5C3X0"/>
<reference evidence="8 9" key="1">
    <citation type="submission" date="2017-08" db="EMBL/GenBank/DDBJ databases">
        <title>Infants hospitalized years apart are colonized by the same room-sourced microbial strains.</title>
        <authorList>
            <person name="Brooks B."/>
            <person name="Olm M.R."/>
            <person name="Firek B.A."/>
            <person name="Baker R."/>
            <person name="Thomas B.C."/>
            <person name="Morowitz M.J."/>
            <person name="Banfield J.F."/>
        </authorList>
    </citation>
    <scope>NUCLEOTIDE SEQUENCE [LARGE SCALE GENOMIC DNA]</scope>
    <source>
        <strain evidence="8">S2_018_000_R2_101</strain>
    </source>
</reference>
<feature type="transmembrane region" description="Helical" evidence="5">
    <location>
        <begin position="76"/>
        <end position="97"/>
    </location>
</feature>
<name>A0A2W5C3X0_9SPHN</name>
<dbReference type="InterPro" id="IPR045979">
    <property type="entry name" value="DUF5935"/>
</dbReference>
<evidence type="ECO:0000259" key="6">
    <source>
        <dbReference type="Pfam" id="PF04932"/>
    </source>
</evidence>
<keyword evidence="2 5" id="KW-0812">Transmembrane</keyword>
<evidence type="ECO:0000256" key="3">
    <source>
        <dbReference type="ARBA" id="ARBA00022989"/>
    </source>
</evidence>
<feature type="transmembrane region" description="Helical" evidence="5">
    <location>
        <begin position="395"/>
        <end position="422"/>
    </location>
</feature>